<dbReference type="GO" id="GO:0006788">
    <property type="term" value="P:heme oxidation"/>
    <property type="evidence" value="ECO:0007669"/>
    <property type="project" value="InterPro"/>
</dbReference>
<dbReference type="Proteomes" id="UP001178507">
    <property type="component" value="Unassembled WGS sequence"/>
</dbReference>
<evidence type="ECO:0000256" key="5">
    <source>
        <dbReference type="SAM" id="Phobius"/>
    </source>
</evidence>
<name>A0AA36HYG7_9DINO</name>
<dbReference type="GO" id="GO:0046872">
    <property type="term" value="F:metal ion binding"/>
    <property type="evidence" value="ECO:0007669"/>
    <property type="project" value="UniProtKB-KW"/>
</dbReference>
<organism evidence="7 8">
    <name type="scientific">Effrenium voratum</name>
    <dbReference type="NCBI Taxonomy" id="2562239"/>
    <lineage>
        <taxon>Eukaryota</taxon>
        <taxon>Sar</taxon>
        <taxon>Alveolata</taxon>
        <taxon>Dinophyceae</taxon>
        <taxon>Suessiales</taxon>
        <taxon>Symbiodiniaceae</taxon>
        <taxon>Effrenium</taxon>
    </lineage>
</organism>
<evidence type="ECO:0000259" key="6">
    <source>
        <dbReference type="SMART" id="SM01117"/>
    </source>
</evidence>
<dbReference type="Gene3D" id="1.20.910.10">
    <property type="entry name" value="Heme oxygenase-like"/>
    <property type="match status" value="1"/>
</dbReference>
<dbReference type="InterPro" id="IPR002051">
    <property type="entry name" value="Haem_Oase"/>
</dbReference>
<evidence type="ECO:0000256" key="2">
    <source>
        <dbReference type="ARBA" id="ARBA00022723"/>
    </source>
</evidence>
<evidence type="ECO:0000256" key="4">
    <source>
        <dbReference type="SAM" id="MobiDB-lite"/>
    </source>
</evidence>
<dbReference type="InterPro" id="IPR036400">
    <property type="entry name" value="Cyt_B5-like_heme/steroid_sf"/>
</dbReference>
<dbReference type="SUPFAM" id="SSF48613">
    <property type="entry name" value="Heme oxygenase-like"/>
    <property type="match status" value="1"/>
</dbReference>
<comment type="caution">
    <text evidence="7">The sequence shown here is derived from an EMBL/GenBank/DDBJ whole genome shotgun (WGS) entry which is preliminary data.</text>
</comment>
<reference evidence="7" key="1">
    <citation type="submission" date="2023-08" db="EMBL/GenBank/DDBJ databases">
        <authorList>
            <person name="Chen Y."/>
            <person name="Shah S."/>
            <person name="Dougan E. K."/>
            <person name="Thang M."/>
            <person name="Chan C."/>
        </authorList>
    </citation>
    <scope>NUCLEOTIDE SEQUENCE</scope>
</reference>
<dbReference type="PANTHER" id="PTHR10720:SF0">
    <property type="entry name" value="HEME OXYGENASE"/>
    <property type="match status" value="1"/>
</dbReference>
<feature type="region of interest" description="Disordered" evidence="4">
    <location>
        <begin position="872"/>
        <end position="909"/>
    </location>
</feature>
<feature type="region of interest" description="Disordered" evidence="4">
    <location>
        <begin position="420"/>
        <end position="462"/>
    </location>
</feature>
<keyword evidence="5" id="KW-1133">Transmembrane helix</keyword>
<dbReference type="InterPro" id="IPR001199">
    <property type="entry name" value="Cyt_B5-like_heme/steroid-bd"/>
</dbReference>
<evidence type="ECO:0000256" key="1">
    <source>
        <dbReference type="ARBA" id="ARBA00022617"/>
    </source>
</evidence>
<keyword evidence="1" id="KW-0349">Heme</keyword>
<dbReference type="SUPFAM" id="SSF55856">
    <property type="entry name" value="Cytochrome b5-like heme/steroid binding domain"/>
    <property type="match status" value="1"/>
</dbReference>
<keyword evidence="2" id="KW-0479">Metal-binding</keyword>
<dbReference type="InterPro" id="IPR016084">
    <property type="entry name" value="Haem_Oase-like_multi-hlx"/>
</dbReference>
<keyword evidence="5" id="KW-0472">Membrane</keyword>
<dbReference type="SMART" id="SM01117">
    <property type="entry name" value="Cyt-b5"/>
    <property type="match status" value="1"/>
</dbReference>
<sequence length="1000" mass="111332">MATPASGTLYSIPFSHYCELARWSLQVAKIPFEEWSYLPGLHAMAGPMARIRENAAEKGTGKGPGTPLFQDAEGKVYDDSWQILKLAKLGDIPEDIFQILNFTIGPRSRAVIYADLLKTEMDDAFYKIGVECPVSWWQRWLWSFSGFRRKVASKMWETMVGDEAKQAKTLADFEEGIQKLEAELAKPDGCFKGAPAQLNAASLALAALFAPAVCSPDYTGGFVPPILLEVFSTPQQQLGSASKHGETVLLESLSWKFIVFIVAPGRLSCRGKMPRVFVLGYVNKVMFHFEETVGILTLLPNMALVKLPCVFFKVYMFVFLQQSGLLMVSLLWDVILNLVKAYNVVSHVRTASAYKHWLAHPQADMSRAARTVREKILKKHFFFHESEDQPGCLEDPGLIGWFWQLFGRWSEEQRSRTGYLGRWTHPVPTPSKESNQSERQVSVDSSHSQPCPSPSSPGSPTAWVERTMHLNSAKSMLRCRPGEEIGRKIIFSSGTPNISAAVVEALSLVDPDTQKAALGSRRAFDGFHRGSDGHAKWFLQKTLLEHDKSMDHPWMQMIYKQVFSLKQYAAWLALNRAVFQALEAKIDAQSKPLSVVHEVSLCRLEALQMDLKRFLGESWQEEAEKISADSKATQRYLQSFEKDAEHPFALLAHHFLQYNAVLSGGSYLGEMVCQKLCVPKGAPGVKFYAFQNVEPGKEPARVQQYLKDFDRLEIDEDTRQMMLRVMKRVYGDTEAMMQEVFDLNPAKGASYKQSQAEGPGERPKACEEQLEINLQELSQLKGEDGGRILISLAGELLDVSAGREMYGPGGGYSVLAGHDVTRCLATMSLDPEDLDDLRWTPDSAEDEEALKNWRERLKEKYPLAGKLCSDGAGEEAGGLRKRSVASAGKSEPAAANGSEAKDGDRCPISGKQGTCPMASIMGITKTEKEPAQGAASNSNFMKGKSLVASVQKKPVEESLLFRLCPLHWDDKTVKMVVMIAVASWMSGVFVGWNLRKMIAR</sequence>
<dbReference type="AlphaFoldDB" id="A0AA36HYG7"/>
<feature type="compositionally biased region" description="Polar residues" evidence="4">
    <location>
        <begin position="431"/>
        <end position="444"/>
    </location>
</feature>
<feature type="transmembrane region" description="Helical" evidence="5">
    <location>
        <begin position="975"/>
        <end position="994"/>
    </location>
</feature>
<evidence type="ECO:0000313" key="8">
    <source>
        <dbReference type="Proteomes" id="UP001178507"/>
    </source>
</evidence>
<proteinExistence type="predicted"/>
<protein>
    <recommendedName>
        <fullName evidence="6">Cytochrome b5 heme-binding domain-containing protein</fullName>
    </recommendedName>
</protein>
<accession>A0AA36HYG7</accession>
<dbReference type="GO" id="GO:0004392">
    <property type="term" value="F:heme oxygenase (decyclizing) activity"/>
    <property type="evidence" value="ECO:0007669"/>
    <property type="project" value="InterPro"/>
</dbReference>
<keyword evidence="8" id="KW-1185">Reference proteome</keyword>
<keyword evidence="3" id="KW-0408">Iron</keyword>
<dbReference type="PANTHER" id="PTHR10720">
    <property type="entry name" value="HEME OXYGENASE"/>
    <property type="match status" value="1"/>
</dbReference>
<evidence type="ECO:0000256" key="3">
    <source>
        <dbReference type="ARBA" id="ARBA00023004"/>
    </source>
</evidence>
<dbReference type="InterPro" id="IPR016053">
    <property type="entry name" value="Haem_Oase-like"/>
</dbReference>
<feature type="domain" description="Cytochrome b5 heme-binding" evidence="6">
    <location>
        <begin position="772"/>
        <end position="868"/>
    </location>
</feature>
<dbReference type="EMBL" id="CAUJNA010000480">
    <property type="protein sequence ID" value="CAJ1377690.1"/>
    <property type="molecule type" value="Genomic_DNA"/>
</dbReference>
<dbReference type="CDD" id="cd19165">
    <property type="entry name" value="HemeO"/>
    <property type="match status" value="1"/>
</dbReference>
<gene>
    <name evidence="7" type="ORF">EVOR1521_LOCUS6421</name>
</gene>
<keyword evidence="5" id="KW-0812">Transmembrane</keyword>
<evidence type="ECO:0000313" key="7">
    <source>
        <dbReference type="EMBL" id="CAJ1377690.1"/>
    </source>
</evidence>
<dbReference type="Pfam" id="PF01126">
    <property type="entry name" value="Heme_oxygenase"/>
    <property type="match status" value="1"/>
</dbReference>
<dbReference type="Gene3D" id="3.10.120.10">
    <property type="entry name" value="Cytochrome b5-like heme/steroid binding domain"/>
    <property type="match status" value="1"/>
</dbReference>